<feature type="domain" description="HIT" evidence="4">
    <location>
        <begin position="1"/>
        <end position="106"/>
    </location>
</feature>
<dbReference type="InterPro" id="IPR036265">
    <property type="entry name" value="HIT-like_sf"/>
</dbReference>
<name>A0A7X6S077_9STRE</name>
<evidence type="ECO:0000313" key="5">
    <source>
        <dbReference type="EMBL" id="NKZ19819.1"/>
    </source>
</evidence>
<proteinExistence type="predicted"/>
<feature type="short sequence motif" description="Histidine triad motif" evidence="2 3">
    <location>
        <begin position="91"/>
        <end position="95"/>
    </location>
</feature>
<dbReference type="PANTHER" id="PTHR46648">
    <property type="entry name" value="HIT FAMILY PROTEIN 1"/>
    <property type="match status" value="1"/>
</dbReference>
<evidence type="ECO:0000256" key="2">
    <source>
        <dbReference type="PIRSR" id="PIRSR601310-3"/>
    </source>
</evidence>
<reference evidence="5 6" key="1">
    <citation type="submission" date="2020-04" db="EMBL/GenBank/DDBJ databases">
        <title>MicrobeNet Type strains.</title>
        <authorList>
            <person name="Nicholson A.C."/>
        </authorList>
    </citation>
    <scope>NUCLEOTIDE SEQUENCE [LARGE SCALE GENOMIC DNA]</scope>
    <source>
        <strain evidence="5 6">CCUG 69612</strain>
    </source>
</reference>
<comment type="caution">
    <text evidence="5">The sequence shown here is derived from an EMBL/GenBank/DDBJ whole genome shotgun (WGS) entry which is preliminary data.</text>
</comment>
<evidence type="ECO:0000313" key="6">
    <source>
        <dbReference type="Proteomes" id="UP000522720"/>
    </source>
</evidence>
<protein>
    <submittedName>
        <fullName evidence="5">HIT family protein</fullName>
    </submittedName>
</protein>
<dbReference type="InterPro" id="IPR011146">
    <property type="entry name" value="HIT-like"/>
</dbReference>
<dbReference type="PROSITE" id="PS51084">
    <property type="entry name" value="HIT_2"/>
    <property type="match status" value="1"/>
</dbReference>
<dbReference type="SUPFAM" id="SSF54197">
    <property type="entry name" value="HIT-like"/>
    <property type="match status" value="1"/>
</dbReference>
<sequence>MACIFCALDEEAKVIQSKHFFAVWDIDPIQQGHLLVIAKEHRMALAELSVEEGMDLLAFQKELIGQFELEKGVLGVTLATNNGALMDSGTHFHSHLIPRYDHDGFWEQLQLEAVAFDKAGFVKRLKQSSEAQK</sequence>
<organism evidence="5 6">
    <name type="scientific">Streptococcus ovuberis</name>
    <dbReference type="NCBI Taxonomy" id="1936207"/>
    <lineage>
        <taxon>Bacteria</taxon>
        <taxon>Bacillati</taxon>
        <taxon>Bacillota</taxon>
        <taxon>Bacilli</taxon>
        <taxon>Lactobacillales</taxon>
        <taxon>Streptococcaceae</taxon>
        <taxon>Streptococcus</taxon>
    </lineage>
</organism>
<dbReference type="PANTHER" id="PTHR46648:SF1">
    <property type="entry name" value="ADENOSINE 5'-MONOPHOSPHORAMIDASE HNT1"/>
    <property type="match status" value="1"/>
</dbReference>
<dbReference type="Gene3D" id="3.30.428.10">
    <property type="entry name" value="HIT-like"/>
    <property type="match status" value="1"/>
</dbReference>
<evidence type="ECO:0000256" key="1">
    <source>
        <dbReference type="PIRSR" id="PIRSR601310-1"/>
    </source>
</evidence>
<dbReference type="Proteomes" id="UP000522720">
    <property type="component" value="Unassembled WGS sequence"/>
</dbReference>
<keyword evidence="6" id="KW-1185">Reference proteome</keyword>
<dbReference type="Pfam" id="PF01230">
    <property type="entry name" value="HIT"/>
    <property type="match status" value="1"/>
</dbReference>
<gene>
    <name evidence="5" type="ORF">HF992_02990</name>
</gene>
<dbReference type="RefSeq" id="WP_168548571.1">
    <property type="nucleotide sequence ID" value="NZ_JAAXPR010000003.1"/>
</dbReference>
<dbReference type="EMBL" id="JAAXPR010000003">
    <property type="protein sequence ID" value="NKZ19819.1"/>
    <property type="molecule type" value="Genomic_DNA"/>
</dbReference>
<evidence type="ECO:0000259" key="4">
    <source>
        <dbReference type="PROSITE" id="PS51084"/>
    </source>
</evidence>
<dbReference type="GO" id="GO:0009117">
    <property type="term" value="P:nucleotide metabolic process"/>
    <property type="evidence" value="ECO:0007669"/>
    <property type="project" value="TreeGrafter"/>
</dbReference>
<dbReference type="GO" id="GO:0003824">
    <property type="term" value="F:catalytic activity"/>
    <property type="evidence" value="ECO:0007669"/>
    <property type="project" value="InterPro"/>
</dbReference>
<evidence type="ECO:0000256" key="3">
    <source>
        <dbReference type="PROSITE-ProRule" id="PRU00464"/>
    </source>
</evidence>
<dbReference type="AlphaFoldDB" id="A0A7X6S077"/>
<feature type="active site" description="Tele-AMP-histidine intermediate" evidence="1">
    <location>
        <position position="93"/>
    </location>
</feature>
<dbReference type="InterPro" id="IPR001310">
    <property type="entry name" value="Histidine_triad_HIT"/>
</dbReference>
<accession>A0A7X6S077</accession>